<accession>A0A1J5RNP7</accession>
<protein>
    <submittedName>
        <fullName evidence="7">Putative amino-acid metabolite efflux pump</fullName>
    </submittedName>
</protein>
<name>A0A1J5RNP7_9ZZZZ</name>
<feature type="domain" description="EamA" evidence="6">
    <location>
        <begin position="6"/>
        <end position="129"/>
    </location>
</feature>
<feature type="transmembrane region" description="Helical" evidence="5">
    <location>
        <begin position="236"/>
        <end position="255"/>
    </location>
</feature>
<feature type="transmembrane region" description="Helical" evidence="5">
    <location>
        <begin position="32"/>
        <end position="51"/>
    </location>
</feature>
<feature type="domain" description="EamA" evidence="6">
    <location>
        <begin position="140"/>
        <end position="276"/>
    </location>
</feature>
<dbReference type="EMBL" id="MLJW01000126">
    <property type="protein sequence ID" value="OIQ97864.1"/>
    <property type="molecule type" value="Genomic_DNA"/>
</dbReference>
<evidence type="ECO:0000256" key="1">
    <source>
        <dbReference type="ARBA" id="ARBA00004141"/>
    </source>
</evidence>
<dbReference type="SUPFAM" id="SSF103481">
    <property type="entry name" value="Multidrug resistance efflux transporter EmrE"/>
    <property type="match status" value="2"/>
</dbReference>
<dbReference type="InterPro" id="IPR050638">
    <property type="entry name" value="AA-Vitamin_Transporters"/>
</dbReference>
<evidence type="ECO:0000313" key="7">
    <source>
        <dbReference type="EMBL" id="OIQ97864.1"/>
    </source>
</evidence>
<keyword evidence="4 5" id="KW-0472">Membrane</keyword>
<feature type="transmembrane region" description="Helical" evidence="5">
    <location>
        <begin position="86"/>
        <end position="107"/>
    </location>
</feature>
<dbReference type="InterPro" id="IPR000620">
    <property type="entry name" value="EamA_dom"/>
</dbReference>
<evidence type="ECO:0000256" key="4">
    <source>
        <dbReference type="ARBA" id="ARBA00023136"/>
    </source>
</evidence>
<dbReference type="GO" id="GO:0016020">
    <property type="term" value="C:membrane"/>
    <property type="evidence" value="ECO:0007669"/>
    <property type="project" value="UniProtKB-SubCell"/>
</dbReference>
<sequence>MNRTHIALAVLTTAIWGSNFVAIKIGLAGFPPFLFTALRFGLSALPFLLIYRHPGTAWKWVIGMGLALGVGQFGLLFWAMQLGMPAGLSSAVLQTQVFFTLLFSLLLGERPNRRQLAGMSLAFCGVLVIAGDLAGGSLPAFLMLIAAAACWAFANILTRLARAPNALRLMTWVSVVPVLPMLLLSWAVEGRARIEASLSHIGWHSLAALAYVSFGATLVGYGLWSHLLKLYPARIVAPYSLLVPLFGLSTAALMLHENPGPQKLAGAALIILGVAANSWPQRKAGPA</sequence>
<dbReference type="InterPro" id="IPR037185">
    <property type="entry name" value="EmrE-like"/>
</dbReference>
<reference evidence="7" key="1">
    <citation type="submission" date="2016-10" db="EMBL/GenBank/DDBJ databases">
        <title>Sequence of Gallionella enrichment culture.</title>
        <authorList>
            <person name="Poehlein A."/>
            <person name="Muehling M."/>
            <person name="Daniel R."/>
        </authorList>
    </citation>
    <scope>NUCLEOTIDE SEQUENCE</scope>
</reference>
<evidence type="ECO:0000256" key="5">
    <source>
        <dbReference type="SAM" id="Phobius"/>
    </source>
</evidence>
<comment type="subcellular location">
    <subcellularLocation>
        <location evidence="1">Membrane</location>
        <topology evidence="1">Multi-pass membrane protein</topology>
    </subcellularLocation>
</comment>
<feature type="transmembrane region" description="Helical" evidence="5">
    <location>
        <begin position="169"/>
        <end position="188"/>
    </location>
</feature>
<dbReference type="AlphaFoldDB" id="A0A1J5RNP7"/>
<feature type="transmembrane region" description="Helical" evidence="5">
    <location>
        <begin position="200"/>
        <end position="224"/>
    </location>
</feature>
<evidence type="ECO:0000256" key="2">
    <source>
        <dbReference type="ARBA" id="ARBA00022692"/>
    </source>
</evidence>
<comment type="caution">
    <text evidence="7">The sequence shown here is derived from an EMBL/GenBank/DDBJ whole genome shotgun (WGS) entry which is preliminary data.</text>
</comment>
<dbReference type="Pfam" id="PF00892">
    <property type="entry name" value="EamA"/>
    <property type="match status" value="2"/>
</dbReference>
<proteinExistence type="predicted"/>
<dbReference type="PANTHER" id="PTHR32322">
    <property type="entry name" value="INNER MEMBRANE TRANSPORTER"/>
    <property type="match status" value="1"/>
</dbReference>
<evidence type="ECO:0000259" key="6">
    <source>
        <dbReference type="Pfam" id="PF00892"/>
    </source>
</evidence>
<dbReference type="PANTHER" id="PTHR32322:SF9">
    <property type="entry name" value="AMINO-ACID METABOLITE EFFLUX PUMP-RELATED"/>
    <property type="match status" value="1"/>
</dbReference>
<organism evidence="7">
    <name type="scientific">mine drainage metagenome</name>
    <dbReference type="NCBI Taxonomy" id="410659"/>
    <lineage>
        <taxon>unclassified sequences</taxon>
        <taxon>metagenomes</taxon>
        <taxon>ecological metagenomes</taxon>
    </lineage>
</organism>
<keyword evidence="2 5" id="KW-0812">Transmembrane</keyword>
<evidence type="ECO:0000256" key="3">
    <source>
        <dbReference type="ARBA" id="ARBA00022989"/>
    </source>
</evidence>
<keyword evidence="3 5" id="KW-1133">Transmembrane helix</keyword>
<gene>
    <name evidence="7" type="primary">eamA_4</name>
    <name evidence="7" type="ORF">GALL_200460</name>
</gene>
<feature type="transmembrane region" description="Helical" evidence="5">
    <location>
        <begin position="58"/>
        <end position="80"/>
    </location>
</feature>
<feature type="transmembrane region" description="Helical" evidence="5">
    <location>
        <begin position="116"/>
        <end position="134"/>
    </location>
</feature>